<dbReference type="Gene3D" id="3.40.50.1820">
    <property type="entry name" value="alpha/beta hydrolase"/>
    <property type="match status" value="1"/>
</dbReference>
<sequence>MSAYRLLVFGAFVASFVSSFFGLTVSAQSITSYGTAEPEYINVNGTRFAYLRFGSTGKTHVPLVFLQHFRGTFDHWDPDLLDPIAAVRPVILIDNSGVGKSNGTVPGTYAEWAQHIISIIEALDIPLVDVLGFSMGGYVAQMTALNAPAIVRRLILAGTGPSAGVGIESGETVATERLAIASNDKEEHDAFLEAFYSLTPEKQALGDKWWKRMTTARSNRSDFVGPDGTRAQIGASTRWGSREFAIEGSYDRLHEIKIPVFVANGDSDILIPTVNSWVMFNKLTNADAHLHIFPDVGHGFLNEYADQFSKLINIFLDA</sequence>
<reference evidence="2 3" key="1">
    <citation type="submission" date="2024-01" db="EMBL/GenBank/DDBJ databases">
        <title>Complete genome of Cladobotryum mycophilum ATHUM6906.</title>
        <authorList>
            <person name="Christinaki A.C."/>
            <person name="Myridakis A.I."/>
            <person name="Kouvelis V.N."/>
        </authorList>
    </citation>
    <scope>NUCLEOTIDE SEQUENCE [LARGE SCALE GENOMIC DNA]</scope>
    <source>
        <strain evidence="2 3">ATHUM6906</strain>
    </source>
</reference>
<evidence type="ECO:0000259" key="1">
    <source>
        <dbReference type="Pfam" id="PF00561"/>
    </source>
</evidence>
<dbReference type="InterPro" id="IPR050471">
    <property type="entry name" value="AB_hydrolase"/>
</dbReference>
<proteinExistence type="predicted"/>
<dbReference type="Proteomes" id="UP001338125">
    <property type="component" value="Unassembled WGS sequence"/>
</dbReference>
<evidence type="ECO:0000313" key="3">
    <source>
        <dbReference type="Proteomes" id="UP001338125"/>
    </source>
</evidence>
<dbReference type="EMBL" id="JAVFKD010000004">
    <property type="protein sequence ID" value="KAK5995076.1"/>
    <property type="molecule type" value="Genomic_DNA"/>
</dbReference>
<keyword evidence="3" id="KW-1185">Reference proteome</keyword>
<evidence type="ECO:0000313" key="2">
    <source>
        <dbReference type="EMBL" id="KAK5995076.1"/>
    </source>
</evidence>
<protein>
    <submittedName>
        <fullName evidence="2">2-hydroxy-6-oxononadienedioate/2-hydroxy-6-oxononatrienedioate hydrolase-like protein</fullName>
    </submittedName>
</protein>
<dbReference type="InterPro" id="IPR029058">
    <property type="entry name" value="AB_hydrolase_fold"/>
</dbReference>
<name>A0ABR0STK6_9HYPO</name>
<organism evidence="2 3">
    <name type="scientific">Cladobotryum mycophilum</name>
    <dbReference type="NCBI Taxonomy" id="491253"/>
    <lineage>
        <taxon>Eukaryota</taxon>
        <taxon>Fungi</taxon>
        <taxon>Dikarya</taxon>
        <taxon>Ascomycota</taxon>
        <taxon>Pezizomycotina</taxon>
        <taxon>Sordariomycetes</taxon>
        <taxon>Hypocreomycetidae</taxon>
        <taxon>Hypocreales</taxon>
        <taxon>Hypocreaceae</taxon>
        <taxon>Cladobotryum</taxon>
    </lineage>
</organism>
<dbReference type="PANTHER" id="PTHR43433">
    <property type="entry name" value="HYDROLASE, ALPHA/BETA FOLD FAMILY PROTEIN"/>
    <property type="match status" value="1"/>
</dbReference>
<gene>
    <name evidence="2" type="ORF">PT974_03469</name>
</gene>
<dbReference type="PANTHER" id="PTHR43433:SF5">
    <property type="entry name" value="AB HYDROLASE-1 DOMAIN-CONTAINING PROTEIN"/>
    <property type="match status" value="1"/>
</dbReference>
<feature type="domain" description="AB hydrolase-1" evidence="1">
    <location>
        <begin position="62"/>
        <end position="299"/>
    </location>
</feature>
<dbReference type="Pfam" id="PF00561">
    <property type="entry name" value="Abhydrolase_1"/>
    <property type="match status" value="1"/>
</dbReference>
<dbReference type="SUPFAM" id="SSF53474">
    <property type="entry name" value="alpha/beta-Hydrolases"/>
    <property type="match status" value="1"/>
</dbReference>
<dbReference type="InterPro" id="IPR000073">
    <property type="entry name" value="AB_hydrolase_1"/>
</dbReference>
<comment type="caution">
    <text evidence="2">The sequence shown here is derived from an EMBL/GenBank/DDBJ whole genome shotgun (WGS) entry which is preliminary data.</text>
</comment>
<accession>A0ABR0STK6</accession>